<feature type="region of interest" description="Disordered" evidence="1">
    <location>
        <begin position="47"/>
        <end position="92"/>
    </location>
</feature>
<name>A0A8D9BN72_9HEMI</name>
<feature type="compositionally biased region" description="Polar residues" evidence="1">
    <location>
        <begin position="51"/>
        <end position="65"/>
    </location>
</feature>
<evidence type="ECO:0000313" key="2">
    <source>
        <dbReference type="EMBL" id="CAG6788435.1"/>
    </source>
</evidence>
<accession>A0A8D9BN72</accession>
<evidence type="ECO:0000256" key="1">
    <source>
        <dbReference type="SAM" id="MobiDB-lite"/>
    </source>
</evidence>
<proteinExistence type="predicted"/>
<reference evidence="2" key="1">
    <citation type="submission" date="2021-05" db="EMBL/GenBank/DDBJ databases">
        <authorList>
            <person name="Alioto T."/>
            <person name="Alioto T."/>
            <person name="Gomez Garrido J."/>
        </authorList>
    </citation>
    <scope>NUCLEOTIDE SEQUENCE</scope>
</reference>
<organism evidence="2">
    <name type="scientific">Cacopsylla melanoneura</name>
    <dbReference type="NCBI Taxonomy" id="428564"/>
    <lineage>
        <taxon>Eukaryota</taxon>
        <taxon>Metazoa</taxon>
        <taxon>Ecdysozoa</taxon>
        <taxon>Arthropoda</taxon>
        <taxon>Hexapoda</taxon>
        <taxon>Insecta</taxon>
        <taxon>Pterygota</taxon>
        <taxon>Neoptera</taxon>
        <taxon>Paraneoptera</taxon>
        <taxon>Hemiptera</taxon>
        <taxon>Sternorrhyncha</taxon>
        <taxon>Psylloidea</taxon>
        <taxon>Psyllidae</taxon>
        <taxon>Psyllinae</taxon>
        <taxon>Cacopsylla</taxon>
    </lineage>
</organism>
<protein>
    <submittedName>
        <fullName evidence="2">Uncharacterized protein</fullName>
    </submittedName>
</protein>
<feature type="compositionally biased region" description="Basic and acidic residues" evidence="1">
    <location>
        <begin position="82"/>
        <end position="92"/>
    </location>
</feature>
<dbReference type="EMBL" id="HBUF01659830">
    <property type="protein sequence ID" value="CAG6788435.1"/>
    <property type="molecule type" value="Transcribed_RNA"/>
</dbReference>
<dbReference type="AlphaFoldDB" id="A0A8D9BN72"/>
<sequence length="110" mass="12701">MTSSQCSTSTFSTRSWSTNVLVDNMIVSCKTNKAIFLQRVKNIVKKKNKSHASNEMSQTKSQQQMKGPEPKRIKLNTGVRGKTTDSNEDIRSNRQIRLRDWLQNEKKNLR</sequence>